<organism evidence="3 4">
    <name type="scientific">Acinetobacter pittii</name>
    <name type="common">Acinetobacter genomosp. 3</name>
    <dbReference type="NCBI Taxonomy" id="48296"/>
    <lineage>
        <taxon>Bacteria</taxon>
        <taxon>Pseudomonadati</taxon>
        <taxon>Pseudomonadota</taxon>
        <taxon>Gammaproteobacteria</taxon>
        <taxon>Moraxellales</taxon>
        <taxon>Moraxellaceae</taxon>
        <taxon>Acinetobacter</taxon>
        <taxon>Acinetobacter calcoaceticus/baumannii complex</taxon>
    </lineage>
</organism>
<dbReference type="AlphaFoldDB" id="A0AAE9M6L6"/>
<keyword evidence="2" id="KW-0472">Membrane</keyword>
<feature type="transmembrane region" description="Helical" evidence="2">
    <location>
        <begin position="340"/>
        <end position="362"/>
    </location>
</feature>
<dbReference type="EMBL" id="CP095407">
    <property type="protein sequence ID" value="USU93394.1"/>
    <property type="molecule type" value="Genomic_DNA"/>
</dbReference>
<evidence type="ECO:0000313" key="3">
    <source>
        <dbReference type="EMBL" id="USU93394.1"/>
    </source>
</evidence>
<keyword evidence="1" id="KW-0175">Coiled coil</keyword>
<reference evidence="3" key="1">
    <citation type="submission" date="2022-04" db="EMBL/GenBank/DDBJ databases">
        <title>Emergence of ST220 Acinetobacter pittii strain in bloodstream infection, which co-producing chromosomal NDM-1 and OXA-820 carbapenemases.</title>
        <authorList>
            <person name="Tian C."/>
            <person name="Xing M."/>
            <person name="Fu L."/>
            <person name="Xia D."/>
        </authorList>
    </citation>
    <scope>NUCLEOTIDE SEQUENCE</scope>
    <source>
        <strain evidence="3">TCM</strain>
    </source>
</reference>
<evidence type="ECO:0000313" key="4">
    <source>
        <dbReference type="Proteomes" id="UP001055514"/>
    </source>
</evidence>
<keyword evidence="2" id="KW-0812">Transmembrane</keyword>
<proteinExistence type="predicted"/>
<keyword evidence="2" id="KW-1133">Transmembrane helix</keyword>
<gene>
    <name evidence="3" type="ORF">MWH18_13645</name>
</gene>
<sequence>MSQSLPNDVKTVTQVIITELLKNFNNSADSIRSTNTVADLFIQSVLKFNLFKENNFFSREIQIVSEEEFSSAILKMRNGDLESVKCIAEYISLSESRRFEFEVPYEYITDYVYSNDLQIEYVVLEDRLNLFAQCIESKIIDYDNNDIKTLEKVFRKFRRHLLLAIFQKKYIDEVTKKEARKAGVIANNAQTIANNAQQISNKAKDDSERAEKLATKAEELAGKAEDLASEADAQAKSTIANYIAILGIFASIIFTLFGGVNLISATVKLLEANSRWPYLTFIIALLMICLLTLLNMLIKWVNSINNLKEELEKRGINSTSKSNNHKQGKNILEKNWGVDFYTKSIICFSAILLISLGGMYKIKKENFFSFSRLCCTKLFLKASSVI</sequence>
<feature type="transmembrane region" description="Helical" evidence="2">
    <location>
        <begin position="276"/>
        <end position="298"/>
    </location>
</feature>
<evidence type="ECO:0000256" key="1">
    <source>
        <dbReference type="SAM" id="Coils"/>
    </source>
</evidence>
<dbReference type="RefSeq" id="WP_126117649.1">
    <property type="nucleotide sequence ID" value="NZ_CP029610.1"/>
</dbReference>
<protein>
    <submittedName>
        <fullName evidence="3">Uncharacterized protein</fullName>
    </submittedName>
</protein>
<feature type="transmembrane region" description="Helical" evidence="2">
    <location>
        <begin position="242"/>
        <end position="264"/>
    </location>
</feature>
<feature type="coiled-coil region" evidence="1">
    <location>
        <begin position="193"/>
        <end position="230"/>
    </location>
</feature>
<name>A0AAE9M6L6_ACIPI</name>
<dbReference type="Proteomes" id="UP001055514">
    <property type="component" value="Chromosome"/>
</dbReference>
<accession>A0AAE9M6L6</accession>
<evidence type="ECO:0000256" key="2">
    <source>
        <dbReference type="SAM" id="Phobius"/>
    </source>
</evidence>